<accession>A0A9D3QJU5</accession>
<dbReference type="PANTHER" id="PTHR22306">
    <property type="entry name" value="CHROMOSOME 7 OPEN READING FRAME 50"/>
    <property type="match status" value="1"/>
</dbReference>
<dbReference type="InterPro" id="IPR019327">
    <property type="entry name" value="WKF"/>
</dbReference>
<proteinExistence type="predicted"/>
<dbReference type="EMBL" id="JAFDVH010000001">
    <property type="protein sequence ID" value="KAG7492020.1"/>
    <property type="molecule type" value="Genomic_DNA"/>
</dbReference>
<evidence type="ECO:0000256" key="1">
    <source>
        <dbReference type="SAM" id="MobiDB-lite"/>
    </source>
</evidence>
<dbReference type="OrthoDB" id="10261563at2759"/>
<dbReference type="AlphaFoldDB" id="A0A9D3QJU5"/>
<feature type="region of interest" description="Disordered" evidence="1">
    <location>
        <begin position="1"/>
        <end position="171"/>
    </location>
</feature>
<keyword evidence="4" id="KW-1185">Reference proteome</keyword>
<gene>
    <name evidence="3" type="ORF">MATL_G00010110</name>
</gene>
<reference evidence="3" key="1">
    <citation type="submission" date="2021-01" db="EMBL/GenBank/DDBJ databases">
        <authorList>
            <person name="Zahm M."/>
            <person name="Roques C."/>
            <person name="Cabau C."/>
            <person name="Klopp C."/>
            <person name="Donnadieu C."/>
            <person name="Jouanno E."/>
            <person name="Lampietro C."/>
            <person name="Louis A."/>
            <person name="Herpin A."/>
            <person name="Echchiki A."/>
            <person name="Berthelot C."/>
            <person name="Parey E."/>
            <person name="Roest-Crollius H."/>
            <person name="Braasch I."/>
            <person name="Postlethwait J."/>
            <person name="Bobe J."/>
            <person name="Montfort J."/>
            <person name="Bouchez O."/>
            <person name="Begum T."/>
            <person name="Mejri S."/>
            <person name="Adams A."/>
            <person name="Chen W.-J."/>
            <person name="Guiguen Y."/>
        </authorList>
    </citation>
    <scope>NUCLEOTIDE SEQUENCE</scope>
    <source>
        <strain evidence="3">YG-15Mar2019-1</strain>
        <tissue evidence="3">Brain</tissue>
    </source>
</reference>
<dbReference type="Proteomes" id="UP001046870">
    <property type="component" value="Chromosome 1"/>
</dbReference>
<dbReference type="PANTHER" id="PTHR22306:SF2">
    <property type="entry name" value="CHROMOSOME 7 OPEN READING FRAME 50"/>
    <property type="match status" value="1"/>
</dbReference>
<organism evidence="3 4">
    <name type="scientific">Megalops atlanticus</name>
    <name type="common">Tarpon</name>
    <name type="synonym">Clupea gigantea</name>
    <dbReference type="NCBI Taxonomy" id="7932"/>
    <lineage>
        <taxon>Eukaryota</taxon>
        <taxon>Metazoa</taxon>
        <taxon>Chordata</taxon>
        <taxon>Craniata</taxon>
        <taxon>Vertebrata</taxon>
        <taxon>Euteleostomi</taxon>
        <taxon>Actinopterygii</taxon>
        <taxon>Neopterygii</taxon>
        <taxon>Teleostei</taxon>
        <taxon>Elopiformes</taxon>
        <taxon>Megalopidae</taxon>
        <taxon>Megalops</taxon>
    </lineage>
</organism>
<name>A0A9D3QJU5_MEGAT</name>
<feature type="compositionally biased region" description="Acidic residues" evidence="1">
    <location>
        <begin position="122"/>
        <end position="132"/>
    </location>
</feature>
<protein>
    <recommendedName>
        <fullName evidence="2">WKF domain-containing protein</fullName>
    </recommendedName>
</protein>
<feature type="compositionally biased region" description="Basic and acidic residues" evidence="1">
    <location>
        <begin position="148"/>
        <end position="167"/>
    </location>
</feature>
<dbReference type="Pfam" id="PF10180">
    <property type="entry name" value="WKF"/>
    <property type="match status" value="1"/>
</dbReference>
<evidence type="ECO:0000313" key="3">
    <source>
        <dbReference type="EMBL" id="KAG7492020.1"/>
    </source>
</evidence>
<sequence>MVKSKQYERDTECDERKKRKTRCSESMEACSHEENRCKKIKKRSKPEEAPEPVPLAKSQKKPPESELIKVKKKKKSKKHLVEEHQVTEDTEVTQVEKKQKKKKKTSNQEESEQDVSACTEKEQEEQDEGDLSPEERRVLERKMKKMRRKEEKRKLKEEGQSEEKAEATKPSAAQLALDYLTCWSETRKDWKFQKTRQTWLLQHMFDIEKVPENSFPVLLTYLEGLRGVARDTTVQKAEALVREQEGKGAEEEEAQQRVQRAREVIQLLS</sequence>
<comment type="caution">
    <text evidence="3">The sequence shown here is derived from an EMBL/GenBank/DDBJ whole genome shotgun (WGS) entry which is preliminary data.</text>
</comment>
<evidence type="ECO:0000313" key="4">
    <source>
        <dbReference type="Proteomes" id="UP001046870"/>
    </source>
</evidence>
<feature type="compositionally biased region" description="Basic and acidic residues" evidence="1">
    <location>
        <begin position="1"/>
        <end position="37"/>
    </location>
</feature>
<feature type="domain" description="WKF" evidence="2">
    <location>
        <begin position="178"/>
        <end position="239"/>
    </location>
</feature>
<evidence type="ECO:0000259" key="2">
    <source>
        <dbReference type="Pfam" id="PF10180"/>
    </source>
</evidence>